<gene>
    <name evidence="2" type="ORF">M407DRAFT_241549</name>
</gene>
<dbReference type="AlphaFoldDB" id="A0A0C3QIW0"/>
<reference evidence="2 3" key="1">
    <citation type="submission" date="2014-04" db="EMBL/GenBank/DDBJ databases">
        <authorList>
            <consortium name="DOE Joint Genome Institute"/>
            <person name="Kuo A."/>
            <person name="Girlanda M."/>
            <person name="Perotto S."/>
            <person name="Kohler A."/>
            <person name="Nagy L.G."/>
            <person name="Floudas D."/>
            <person name="Copeland A."/>
            <person name="Barry K.W."/>
            <person name="Cichocki N."/>
            <person name="Veneault-Fourrey C."/>
            <person name="LaButti K."/>
            <person name="Lindquist E.A."/>
            <person name="Lipzen A."/>
            <person name="Lundell T."/>
            <person name="Morin E."/>
            <person name="Murat C."/>
            <person name="Sun H."/>
            <person name="Tunlid A."/>
            <person name="Henrissat B."/>
            <person name="Grigoriev I.V."/>
            <person name="Hibbett D.S."/>
            <person name="Martin F."/>
            <person name="Nordberg H.P."/>
            <person name="Cantor M.N."/>
            <person name="Hua S.X."/>
        </authorList>
    </citation>
    <scope>NUCLEOTIDE SEQUENCE [LARGE SCALE GENOMIC DNA]</scope>
    <source>
        <strain evidence="2 3">MUT 4182</strain>
    </source>
</reference>
<evidence type="ECO:0000256" key="1">
    <source>
        <dbReference type="SAM" id="MobiDB-lite"/>
    </source>
</evidence>
<evidence type="ECO:0000313" key="3">
    <source>
        <dbReference type="Proteomes" id="UP000054248"/>
    </source>
</evidence>
<dbReference type="Proteomes" id="UP000054248">
    <property type="component" value="Unassembled WGS sequence"/>
</dbReference>
<reference evidence="3" key="2">
    <citation type="submission" date="2015-01" db="EMBL/GenBank/DDBJ databases">
        <title>Evolutionary Origins and Diversification of the Mycorrhizal Mutualists.</title>
        <authorList>
            <consortium name="DOE Joint Genome Institute"/>
            <consortium name="Mycorrhizal Genomics Consortium"/>
            <person name="Kohler A."/>
            <person name="Kuo A."/>
            <person name="Nagy L.G."/>
            <person name="Floudas D."/>
            <person name="Copeland A."/>
            <person name="Barry K.W."/>
            <person name="Cichocki N."/>
            <person name="Veneault-Fourrey C."/>
            <person name="LaButti K."/>
            <person name="Lindquist E.A."/>
            <person name="Lipzen A."/>
            <person name="Lundell T."/>
            <person name="Morin E."/>
            <person name="Murat C."/>
            <person name="Riley R."/>
            <person name="Ohm R."/>
            <person name="Sun H."/>
            <person name="Tunlid A."/>
            <person name="Henrissat B."/>
            <person name="Grigoriev I.V."/>
            <person name="Hibbett D.S."/>
            <person name="Martin F."/>
        </authorList>
    </citation>
    <scope>NUCLEOTIDE SEQUENCE [LARGE SCALE GENOMIC DNA]</scope>
    <source>
        <strain evidence="3">MUT 4182</strain>
    </source>
</reference>
<accession>A0A0C3QIW0</accession>
<proteinExistence type="predicted"/>
<evidence type="ECO:0000313" key="2">
    <source>
        <dbReference type="EMBL" id="KIO32090.1"/>
    </source>
</evidence>
<feature type="region of interest" description="Disordered" evidence="1">
    <location>
        <begin position="85"/>
        <end position="108"/>
    </location>
</feature>
<name>A0A0C3QIW0_9AGAM</name>
<protein>
    <submittedName>
        <fullName evidence="2">Uncharacterized protein</fullName>
    </submittedName>
</protein>
<sequence>MLAVESPGQPRPPTLSVLPNRQSTQRVCSTHGFIKLNISRQRSPPLSQAEVIPDLLPPTTGARAGLPSHSNPINFVTRAVARENTSCVEGPEVSPAESGPTGRVTSRG</sequence>
<dbReference type="EMBL" id="KN822957">
    <property type="protein sequence ID" value="KIO32090.1"/>
    <property type="molecule type" value="Genomic_DNA"/>
</dbReference>
<feature type="region of interest" description="Disordered" evidence="1">
    <location>
        <begin position="1"/>
        <end position="23"/>
    </location>
</feature>
<organism evidence="2 3">
    <name type="scientific">Tulasnella calospora MUT 4182</name>
    <dbReference type="NCBI Taxonomy" id="1051891"/>
    <lineage>
        <taxon>Eukaryota</taxon>
        <taxon>Fungi</taxon>
        <taxon>Dikarya</taxon>
        <taxon>Basidiomycota</taxon>
        <taxon>Agaricomycotina</taxon>
        <taxon>Agaricomycetes</taxon>
        <taxon>Cantharellales</taxon>
        <taxon>Tulasnellaceae</taxon>
        <taxon>Tulasnella</taxon>
    </lineage>
</organism>
<keyword evidence="3" id="KW-1185">Reference proteome</keyword>
<dbReference type="HOGENOM" id="CLU_2198924_0_0_1"/>